<feature type="compositionally biased region" description="Low complexity" evidence="4">
    <location>
        <begin position="23"/>
        <end position="35"/>
    </location>
</feature>
<proteinExistence type="inferred from homology"/>
<accession>A0A662YT26</accession>
<feature type="region of interest" description="Disordered" evidence="4">
    <location>
        <begin position="1"/>
        <end position="42"/>
    </location>
</feature>
<reference evidence="5 6" key="1">
    <citation type="submission" date="2019-01" db="EMBL/GenBank/DDBJ databases">
        <title>Draft Genome and Complete Hox-Cluster Characterization of the Sterlet Sturgeon (Acipenser ruthenus).</title>
        <authorList>
            <person name="Wei Q."/>
        </authorList>
    </citation>
    <scope>NUCLEOTIDE SEQUENCE [LARGE SCALE GENOMIC DNA]</scope>
    <source>
        <strain evidence="5">WHYD16114868_AA</strain>
        <tissue evidence="5">Blood</tissue>
    </source>
</reference>
<dbReference type="Proteomes" id="UP000289886">
    <property type="component" value="Unassembled WGS sequence"/>
</dbReference>
<evidence type="ECO:0000313" key="5">
    <source>
        <dbReference type="EMBL" id="RXM99021.1"/>
    </source>
</evidence>
<dbReference type="EMBL" id="SCEB01000489">
    <property type="protein sequence ID" value="RXM99021.1"/>
    <property type="molecule type" value="Genomic_DNA"/>
</dbReference>
<evidence type="ECO:0000256" key="4">
    <source>
        <dbReference type="SAM" id="MobiDB-lite"/>
    </source>
</evidence>
<evidence type="ECO:0000256" key="2">
    <source>
        <dbReference type="ARBA" id="ARBA00022553"/>
    </source>
</evidence>
<comment type="similarity">
    <text evidence="1">Belongs to the PP1 inhibitor family.</text>
</comment>
<evidence type="ECO:0000256" key="3">
    <source>
        <dbReference type="ARBA" id="ARBA00023272"/>
    </source>
</evidence>
<dbReference type="InterPro" id="IPR036658">
    <property type="entry name" value="CPI-17_sf"/>
</dbReference>
<name>A0A662YT26_ACIRT</name>
<organism evidence="5 6">
    <name type="scientific">Acipenser ruthenus</name>
    <name type="common">Sterlet sturgeon</name>
    <dbReference type="NCBI Taxonomy" id="7906"/>
    <lineage>
        <taxon>Eukaryota</taxon>
        <taxon>Metazoa</taxon>
        <taxon>Chordata</taxon>
        <taxon>Craniata</taxon>
        <taxon>Vertebrata</taxon>
        <taxon>Euteleostomi</taxon>
        <taxon>Actinopterygii</taxon>
        <taxon>Chondrostei</taxon>
        <taxon>Acipenseriformes</taxon>
        <taxon>Acipenseridae</taxon>
        <taxon>Acipenser</taxon>
    </lineage>
</organism>
<dbReference type="Pfam" id="PF05361">
    <property type="entry name" value="PP1_inhibitor"/>
    <property type="match status" value="1"/>
</dbReference>
<keyword evidence="2" id="KW-0597">Phosphoprotein</keyword>
<gene>
    <name evidence="5" type="ORF">EOD39_12259</name>
</gene>
<keyword evidence="3" id="KW-0650">Protein phosphatase inhibitor</keyword>
<dbReference type="GO" id="GO:0005737">
    <property type="term" value="C:cytoplasm"/>
    <property type="evidence" value="ECO:0007669"/>
    <property type="project" value="InterPro"/>
</dbReference>
<dbReference type="PANTHER" id="PTHR16188">
    <property type="entry name" value="PROTEIN PHOSPHATASE 1 INHIBITOR POTENTIATED BY PROTEIN KINASE C"/>
    <property type="match status" value="1"/>
</dbReference>
<evidence type="ECO:0000313" key="6">
    <source>
        <dbReference type="Proteomes" id="UP000289886"/>
    </source>
</evidence>
<keyword evidence="6" id="KW-1185">Reference proteome</keyword>
<dbReference type="Gene3D" id="1.10.150.220">
    <property type="entry name" value="CPI-17"/>
    <property type="match status" value="1"/>
</dbReference>
<protein>
    <submittedName>
        <fullName evidence="5">Protein phosphatase 1 regulatory subunit 14B</fullName>
    </submittedName>
</protein>
<dbReference type="InterPro" id="IPR008025">
    <property type="entry name" value="CPI-17"/>
</dbReference>
<dbReference type="SUPFAM" id="SSF81790">
    <property type="entry name" value="Myosin phosphatase inhibitor 17kDa protein, CPI-17"/>
    <property type="match status" value="1"/>
</dbReference>
<dbReference type="GO" id="GO:0004865">
    <property type="term" value="F:protein serine/threonine phosphatase inhibitor activity"/>
    <property type="evidence" value="ECO:0007669"/>
    <property type="project" value="TreeGrafter"/>
</dbReference>
<feature type="compositionally biased region" description="Polar residues" evidence="4">
    <location>
        <begin position="1"/>
        <end position="11"/>
    </location>
</feature>
<sequence length="123" mass="13876">MSASAAETSTQLPPPPARVFFQAAPTGGRAGTGPATKDDSVQKKNGKLTVKYDRKELRKRLILEEWIIEQLSELYDCETNTWNFNEGQKSHTIIAELFQPNGRLWADASNKIKLRQHFEMVAD</sequence>
<evidence type="ECO:0000256" key="1">
    <source>
        <dbReference type="ARBA" id="ARBA00005483"/>
    </source>
</evidence>
<comment type="caution">
    <text evidence="5">The sequence shown here is derived from an EMBL/GenBank/DDBJ whole genome shotgun (WGS) entry which is preliminary data.</text>
</comment>
<dbReference type="PANTHER" id="PTHR16188:SF6">
    <property type="entry name" value="PROTEIN PHOSPHATASE 1 REGULATORY SUBUNIT 14C"/>
    <property type="match status" value="1"/>
</dbReference>
<dbReference type="AlphaFoldDB" id="A0A662YT26"/>